<dbReference type="GO" id="GO:0000976">
    <property type="term" value="F:transcription cis-regulatory region binding"/>
    <property type="evidence" value="ECO:0007669"/>
    <property type="project" value="TreeGrafter"/>
</dbReference>
<keyword evidence="4" id="KW-0804">Transcription</keyword>
<dbReference type="GO" id="GO:0003700">
    <property type="term" value="F:DNA-binding transcription factor activity"/>
    <property type="evidence" value="ECO:0007669"/>
    <property type="project" value="InterPro"/>
</dbReference>
<comment type="similarity">
    <text evidence="1">Belongs to the LysR transcriptional regulatory family.</text>
</comment>
<dbReference type="InterPro" id="IPR005119">
    <property type="entry name" value="LysR_subst-bd"/>
</dbReference>
<dbReference type="SUPFAM" id="SSF46785">
    <property type="entry name" value="Winged helix' DNA-binding domain"/>
    <property type="match status" value="1"/>
</dbReference>
<dbReference type="Proteomes" id="UP000095706">
    <property type="component" value="Unassembled WGS sequence"/>
</dbReference>
<dbReference type="InterPro" id="IPR036388">
    <property type="entry name" value="WH-like_DNA-bd_sf"/>
</dbReference>
<dbReference type="Gene3D" id="3.40.190.10">
    <property type="entry name" value="Periplasmic binding protein-like II"/>
    <property type="match status" value="2"/>
</dbReference>
<dbReference type="PANTHER" id="PTHR30126:SF91">
    <property type="entry name" value="LYSR FAMILY TRANSCRIPTIONAL REGULATOR"/>
    <property type="match status" value="1"/>
</dbReference>
<dbReference type="InterPro" id="IPR000847">
    <property type="entry name" value="LysR_HTH_N"/>
</dbReference>
<evidence type="ECO:0000256" key="2">
    <source>
        <dbReference type="ARBA" id="ARBA00023015"/>
    </source>
</evidence>
<accession>A0A174FNK3</accession>
<keyword evidence="2" id="KW-0805">Transcription regulation</keyword>
<name>A0A174FNK3_9FIRM</name>
<dbReference type="Gene3D" id="1.10.10.10">
    <property type="entry name" value="Winged helix-like DNA-binding domain superfamily/Winged helix DNA-binding domain"/>
    <property type="match status" value="1"/>
</dbReference>
<dbReference type="PRINTS" id="PR00039">
    <property type="entry name" value="HTHLYSR"/>
</dbReference>
<evidence type="ECO:0000313" key="7">
    <source>
        <dbReference type="Proteomes" id="UP000095706"/>
    </source>
</evidence>
<protein>
    <submittedName>
        <fullName evidence="6">CysJI operon transcriptional activator</fullName>
    </submittedName>
</protein>
<evidence type="ECO:0000259" key="5">
    <source>
        <dbReference type="PROSITE" id="PS50931"/>
    </source>
</evidence>
<dbReference type="InterPro" id="IPR036390">
    <property type="entry name" value="WH_DNA-bd_sf"/>
</dbReference>
<keyword evidence="3" id="KW-0238">DNA-binding</keyword>
<evidence type="ECO:0000256" key="1">
    <source>
        <dbReference type="ARBA" id="ARBA00009437"/>
    </source>
</evidence>
<dbReference type="EMBL" id="CYYV01000010">
    <property type="protein sequence ID" value="CUO50436.1"/>
    <property type="molecule type" value="Genomic_DNA"/>
</dbReference>
<evidence type="ECO:0000313" key="6">
    <source>
        <dbReference type="EMBL" id="CUO50436.1"/>
    </source>
</evidence>
<evidence type="ECO:0000256" key="3">
    <source>
        <dbReference type="ARBA" id="ARBA00023125"/>
    </source>
</evidence>
<dbReference type="Pfam" id="PF00126">
    <property type="entry name" value="HTH_1"/>
    <property type="match status" value="1"/>
</dbReference>
<sequence length="282" mass="32482">MDQKLETFLTLCKTMHYGRAAELLHLSQPAVSKHIQALEAQYGVRLFTYQARRLQKTREGDILEQYAFSLRYNEEMLLARLHEKSKTLLRIGATKSIGDYILLPEIRRFLAKPDQQLHFLVDNTAHLLAKLEDGELDFVVLEGLFDKQRYDFFLLREEPYLGICAAGHPFAGKQIPIPDLFSERLILREEGSGTRKILERELTQSGYHVSAFSDCACISSFKLLKELVRENCGISFVYEAVVKDDPRFGRFFCPPLTGAHELNVVYLKNTDAGHWAHQFLER</sequence>
<dbReference type="SUPFAM" id="SSF53850">
    <property type="entry name" value="Periplasmic binding protein-like II"/>
    <property type="match status" value="1"/>
</dbReference>
<dbReference type="Pfam" id="PF03466">
    <property type="entry name" value="LysR_substrate"/>
    <property type="match status" value="1"/>
</dbReference>
<dbReference type="PANTHER" id="PTHR30126">
    <property type="entry name" value="HTH-TYPE TRANSCRIPTIONAL REGULATOR"/>
    <property type="match status" value="1"/>
</dbReference>
<dbReference type="PROSITE" id="PS50931">
    <property type="entry name" value="HTH_LYSR"/>
    <property type="match status" value="1"/>
</dbReference>
<feature type="domain" description="HTH lysR-type" evidence="5">
    <location>
        <begin position="1"/>
        <end position="57"/>
    </location>
</feature>
<dbReference type="RefSeq" id="WP_055228019.1">
    <property type="nucleotide sequence ID" value="NZ_CAXSRP010000007.1"/>
</dbReference>
<dbReference type="AlphaFoldDB" id="A0A174FNK3"/>
<evidence type="ECO:0000256" key="4">
    <source>
        <dbReference type="ARBA" id="ARBA00023163"/>
    </source>
</evidence>
<proteinExistence type="inferred from homology"/>
<organism evidence="6 7">
    <name type="scientific">Fusicatenibacter saccharivorans</name>
    <dbReference type="NCBI Taxonomy" id="1150298"/>
    <lineage>
        <taxon>Bacteria</taxon>
        <taxon>Bacillati</taxon>
        <taxon>Bacillota</taxon>
        <taxon>Clostridia</taxon>
        <taxon>Lachnospirales</taxon>
        <taxon>Lachnospiraceae</taxon>
        <taxon>Fusicatenibacter</taxon>
    </lineage>
</organism>
<reference evidence="6 7" key="1">
    <citation type="submission" date="2015-09" db="EMBL/GenBank/DDBJ databases">
        <authorList>
            <consortium name="Pathogen Informatics"/>
        </authorList>
    </citation>
    <scope>NUCLEOTIDE SEQUENCE [LARGE SCALE GENOMIC DNA]</scope>
    <source>
        <strain evidence="6 7">2789STDY5608849</strain>
    </source>
</reference>
<gene>
    <name evidence="6" type="primary">cysL_2</name>
    <name evidence="6" type="ORF">ERS852406_02117</name>
</gene>